<accession>A0A1Y4SY36</accession>
<evidence type="ECO:0000256" key="1">
    <source>
        <dbReference type="ARBA" id="ARBA00009437"/>
    </source>
</evidence>
<keyword evidence="7" id="KW-1185">Reference proteome</keyword>
<dbReference type="FunFam" id="1.10.10.10:FF:000001">
    <property type="entry name" value="LysR family transcriptional regulator"/>
    <property type="match status" value="1"/>
</dbReference>
<dbReference type="CDD" id="cd05466">
    <property type="entry name" value="PBP2_LTTR_substrate"/>
    <property type="match status" value="1"/>
</dbReference>
<dbReference type="SUPFAM" id="SSF53850">
    <property type="entry name" value="Periplasmic binding protein-like II"/>
    <property type="match status" value="1"/>
</dbReference>
<sequence>MDIKQMIYFKTIVEEGTISKAAQTLHMAQPPLSMQLKQLEDELGVTLLKRGHRKVELTQAGKIFYKRSLQMISLNEMTFHEIQDMQNEVLRVGITSSNSSILPIYLSQNPYLFQLSFRIYEGSTYEIIDLLLSHHIDLGIVRTPFDQSQLDCQPFLREPMIAVGKSTLLNPEMTHMSDYQNKPLIIHQRYLSLITDYCLNLHFHPHIQVTCDDSRTSLQWAKAGLGIAIVPQSILSFLYDPQLINVIIEDDNLKTDLTMITRQNEILNPSIQSLIQLIHQKGENICISHNL</sequence>
<dbReference type="Pfam" id="PF03466">
    <property type="entry name" value="LysR_substrate"/>
    <property type="match status" value="1"/>
</dbReference>
<evidence type="ECO:0000256" key="2">
    <source>
        <dbReference type="ARBA" id="ARBA00023015"/>
    </source>
</evidence>
<dbReference type="PROSITE" id="PS50931">
    <property type="entry name" value="HTH_LYSR"/>
    <property type="match status" value="1"/>
</dbReference>
<keyword evidence="2" id="KW-0805">Transcription regulation</keyword>
<gene>
    <name evidence="6" type="ORF">B5E75_08565</name>
</gene>
<dbReference type="InterPro" id="IPR036390">
    <property type="entry name" value="WH_DNA-bd_sf"/>
</dbReference>
<comment type="similarity">
    <text evidence="1">Belongs to the LysR transcriptional regulatory family.</text>
</comment>
<dbReference type="InterPro" id="IPR036388">
    <property type="entry name" value="WH-like_DNA-bd_sf"/>
</dbReference>
<dbReference type="PANTHER" id="PTHR30419">
    <property type="entry name" value="HTH-TYPE TRANSCRIPTIONAL REGULATOR YBHD"/>
    <property type="match status" value="1"/>
</dbReference>
<dbReference type="InterPro" id="IPR000847">
    <property type="entry name" value="LysR_HTH_N"/>
</dbReference>
<feature type="domain" description="HTH lysR-type" evidence="5">
    <location>
        <begin position="1"/>
        <end position="58"/>
    </location>
</feature>
<dbReference type="InterPro" id="IPR005119">
    <property type="entry name" value="LysR_subst-bd"/>
</dbReference>
<dbReference type="OrthoDB" id="9803735at2"/>
<organism evidence="6 7">
    <name type="scientific">Massilimicrobiota timonensis</name>
    <dbReference type="NCBI Taxonomy" id="1776392"/>
    <lineage>
        <taxon>Bacteria</taxon>
        <taxon>Bacillati</taxon>
        <taxon>Bacillota</taxon>
        <taxon>Erysipelotrichia</taxon>
        <taxon>Erysipelotrichales</taxon>
        <taxon>Erysipelotrichaceae</taxon>
        <taxon>Massilimicrobiota</taxon>
    </lineage>
</organism>
<dbReference type="RefSeq" id="WP_087358387.1">
    <property type="nucleotide sequence ID" value="NZ_NFLJ01000023.1"/>
</dbReference>
<comment type="caution">
    <text evidence="6">The sequence shown here is derived from an EMBL/GenBank/DDBJ whole genome shotgun (WGS) entry which is preliminary data.</text>
</comment>
<dbReference type="GO" id="GO:0003700">
    <property type="term" value="F:DNA-binding transcription factor activity"/>
    <property type="evidence" value="ECO:0007669"/>
    <property type="project" value="InterPro"/>
</dbReference>
<dbReference type="GO" id="GO:0003677">
    <property type="term" value="F:DNA binding"/>
    <property type="evidence" value="ECO:0007669"/>
    <property type="project" value="UniProtKB-KW"/>
</dbReference>
<keyword evidence="4" id="KW-0804">Transcription</keyword>
<reference evidence="6 7" key="1">
    <citation type="journal article" date="2018" name="BMC Genomics">
        <title>Whole genome sequencing and function prediction of 133 gut anaerobes isolated from chicken caecum in pure cultures.</title>
        <authorList>
            <person name="Medvecky M."/>
            <person name="Cejkova D."/>
            <person name="Polansky O."/>
            <person name="Karasova D."/>
            <person name="Kubasova T."/>
            <person name="Cizek A."/>
            <person name="Rychlik I."/>
        </authorList>
    </citation>
    <scope>NUCLEOTIDE SEQUENCE [LARGE SCALE GENOMIC DNA]</scope>
    <source>
        <strain evidence="6 7">An13</strain>
    </source>
</reference>
<dbReference type="Gene3D" id="1.10.10.10">
    <property type="entry name" value="Winged helix-like DNA-binding domain superfamily/Winged helix DNA-binding domain"/>
    <property type="match status" value="1"/>
</dbReference>
<keyword evidence="3" id="KW-0238">DNA-binding</keyword>
<dbReference type="EMBL" id="NFLJ01000023">
    <property type="protein sequence ID" value="OUQ33862.1"/>
    <property type="molecule type" value="Genomic_DNA"/>
</dbReference>
<dbReference type="PRINTS" id="PR00039">
    <property type="entry name" value="HTHLYSR"/>
</dbReference>
<name>A0A1Y4SY36_9FIRM</name>
<dbReference type="SUPFAM" id="SSF46785">
    <property type="entry name" value="Winged helix' DNA-binding domain"/>
    <property type="match status" value="1"/>
</dbReference>
<dbReference type="GO" id="GO:0005829">
    <property type="term" value="C:cytosol"/>
    <property type="evidence" value="ECO:0007669"/>
    <property type="project" value="TreeGrafter"/>
</dbReference>
<proteinExistence type="inferred from homology"/>
<protein>
    <recommendedName>
        <fullName evidence="5">HTH lysR-type domain-containing protein</fullName>
    </recommendedName>
</protein>
<evidence type="ECO:0000259" key="5">
    <source>
        <dbReference type="PROSITE" id="PS50931"/>
    </source>
</evidence>
<dbReference type="PANTHER" id="PTHR30419:SF28">
    <property type="entry name" value="HTH-TYPE TRANSCRIPTIONAL REGULATOR BSDA"/>
    <property type="match status" value="1"/>
</dbReference>
<dbReference type="Proteomes" id="UP000195305">
    <property type="component" value="Unassembled WGS sequence"/>
</dbReference>
<evidence type="ECO:0000256" key="3">
    <source>
        <dbReference type="ARBA" id="ARBA00023125"/>
    </source>
</evidence>
<evidence type="ECO:0000313" key="6">
    <source>
        <dbReference type="EMBL" id="OUQ33862.1"/>
    </source>
</evidence>
<dbReference type="AlphaFoldDB" id="A0A1Y4SY36"/>
<evidence type="ECO:0000313" key="7">
    <source>
        <dbReference type="Proteomes" id="UP000195305"/>
    </source>
</evidence>
<dbReference type="Gene3D" id="3.40.190.290">
    <property type="match status" value="1"/>
</dbReference>
<evidence type="ECO:0000256" key="4">
    <source>
        <dbReference type="ARBA" id="ARBA00023163"/>
    </source>
</evidence>
<dbReference type="Pfam" id="PF00126">
    <property type="entry name" value="HTH_1"/>
    <property type="match status" value="1"/>
</dbReference>
<dbReference type="InterPro" id="IPR050950">
    <property type="entry name" value="HTH-type_LysR_regulators"/>
</dbReference>